<dbReference type="AlphaFoldDB" id="A0A0S4JSY8"/>
<proteinExistence type="predicted"/>
<keyword evidence="3" id="KW-1185">Reference proteome</keyword>
<dbReference type="SUPFAM" id="SSF75632">
    <property type="entry name" value="Cullin homology domain"/>
    <property type="match status" value="1"/>
</dbReference>
<dbReference type="Gene3D" id="1.10.10.10">
    <property type="entry name" value="Winged helix-like DNA-binding domain superfamily/Winged helix DNA-binding domain"/>
    <property type="match status" value="1"/>
</dbReference>
<dbReference type="EMBL" id="CYKH01002151">
    <property type="protein sequence ID" value="CUG93387.1"/>
    <property type="molecule type" value="Genomic_DNA"/>
</dbReference>
<dbReference type="Proteomes" id="UP000051952">
    <property type="component" value="Unassembled WGS sequence"/>
</dbReference>
<dbReference type="Pfam" id="PF10557">
    <property type="entry name" value="Cullin_Nedd8"/>
    <property type="match status" value="1"/>
</dbReference>
<sequence>MCIILSLMETIDGWCREWGSVYQYMFSASVRARSIAKLTFDGVDDNKHIVASQRIAHERSLSTKKLLCTSTMEDRSIAYERVYRLCCKPRVCTVSATAIVQHLLDMSLRWWLHWFCNEVNAGCRKQVFPVDGPSAGSSGVYEHPAWKNADALFHDIEVDVALRTALRGVLMEIEHSVTGQVSASKHTHESRFEDNTNGYSLSSVAVTIHAISTLSRHCLFLERVLFVQFLTLNRASEGIIAKILRRAVRDLLERPFTDDTTNDIISQITLALVACAREAIFGSGADGVSDTTSVHAHQLQQSIALGKVALIFTLVDASGLSLSLNDTCTVFERICFDAGVAAIKNSVREVVETASNPGQVNLSLLSAASMVSKWLDRRTAVSQSLSLMLQASVTTIFTTKVVDLARERHYACLLNFDAGSTDGALPSARELVEMITPVAFEAFANISSEQLLQKREPLWCRYWETFAASEIASFVRTSPARYLFPALVKFCECSDHLMEALQVSISCAVRVMLQSHALGASVDGNVHSKGQSDQTDQLQLDAIFVNDFLTSTRAAFVDLVPSCSLTISQAVLNGVSEFLRAHEHTSVMSLVNDFHRMISVEGVRDGVCPQDVLEALVSVVSLLPAKDVFVARYGESVGRRLLLLHASGTWSPDCSGGEVEMEVIHTLSGRIGAATCAPLTAILRDFRSVGNFTRSEGEGAQHSDSLAVRVIELCMVRWKGQVVSDLLRRTTFWKDHPPRGFLGHQLRDMCAAYEHSQNRHRSPSSNSEDHRGATTPSRQLHWAMCSGSLTLHCYFPQATSGFKEIVLQCPPYVALVLDAMEASFAQQPSGLGTSGEGLIRFDDICALSTPLSSTLVRSVMVCLTAVGMIRKSADGTQFGFISNSLAKHRRMKVNPMASMAQSKFRQPHVSANASTVTPIDTALAVERQRKTEACIVRIMKSARQLSHADLLMKCAQILSPQFEVTISLFKTCVAEMIAREYLKRVEMSVTNEVDAEEFQPHHHPGYEYVA</sequence>
<dbReference type="InterPro" id="IPR045093">
    <property type="entry name" value="Cullin"/>
</dbReference>
<dbReference type="VEuPathDB" id="TriTrypDB:BSAL_42625"/>
<reference evidence="3" key="1">
    <citation type="submission" date="2015-09" db="EMBL/GenBank/DDBJ databases">
        <authorList>
            <consortium name="Pathogen Informatics"/>
        </authorList>
    </citation>
    <scope>NUCLEOTIDE SEQUENCE [LARGE SCALE GENOMIC DNA]</scope>
    <source>
        <strain evidence="3">Lake Konstanz</strain>
    </source>
</reference>
<dbReference type="InterPro" id="IPR036317">
    <property type="entry name" value="Cullin_homology_sf"/>
</dbReference>
<organism evidence="2 3">
    <name type="scientific">Bodo saltans</name>
    <name type="common">Flagellated protozoan</name>
    <dbReference type="NCBI Taxonomy" id="75058"/>
    <lineage>
        <taxon>Eukaryota</taxon>
        <taxon>Discoba</taxon>
        <taxon>Euglenozoa</taxon>
        <taxon>Kinetoplastea</taxon>
        <taxon>Metakinetoplastina</taxon>
        <taxon>Eubodonida</taxon>
        <taxon>Bodonidae</taxon>
        <taxon>Bodo</taxon>
    </lineage>
</organism>
<dbReference type="SMART" id="SM00884">
    <property type="entry name" value="Cullin_Nedd8"/>
    <property type="match status" value="1"/>
</dbReference>
<dbReference type="InterPro" id="IPR019559">
    <property type="entry name" value="Cullin_neddylation_domain"/>
</dbReference>
<dbReference type="OrthoDB" id="27073at2759"/>
<dbReference type="InterPro" id="IPR036388">
    <property type="entry name" value="WH-like_DNA-bd_sf"/>
</dbReference>
<evidence type="ECO:0000313" key="2">
    <source>
        <dbReference type="EMBL" id="CUG93387.1"/>
    </source>
</evidence>
<dbReference type="PANTHER" id="PTHR11932">
    <property type="entry name" value="CULLIN"/>
    <property type="match status" value="1"/>
</dbReference>
<gene>
    <name evidence="2" type="ORF">BSAL_42625</name>
</gene>
<evidence type="ECO:0000259" key="1">
    <source>
        <dbReference type="SMART" id="SM00884"/>
    </source>
</evidence>
<dbReference type="SUPFAM" id="SSF46785">
    <property type="entry name" value="Winged helix' DNA-binding domain"/>
    <property type="match status" value="1"/>
</dbReference>
<name>A0A0S4JSY8_BODSA</name>
<feature type="domain" description="Cullin neddylation" evidence="1">
    <location>
        <begin position="925"/>
        <end position="990"/>
    </location>
</feature>
<dbReference type="InterPro" id="IPR036390">
    <property type="entry name" value="WH_DNA-bd_sf"/>
</dbReference>
<protein>
    <recommendedName>
        <fullName evidence="1">Cullin neddylation domain-containing protein</fullName>
    </recommendedName>
</protein>
<evidence type="ECO:0000313" key="3">
    <source>
        <dbReference type="Proteomes" id="UP000051952"/>
    </source>
</evidence>
<accession>A0A0S4JSY8</accession>